<dbReference type="PANTHER" id="PTHR35561">
    <property type="entry name" value="RNA 2',3'-CYCLIC PHOSPHODIESTERASE"/>
    <property type="match status" value="1"/>
</dbReference>
<feature type="active site" description="Proton donor" evidence="2">
    <location>
        <position position="38"/>
    </location>
</feature>
<feature type="short sequence motif" description="HXTX 2" evidence="2">
    <location>
        <begin position="120"/>
        <end position="123"/>
    </location>
</feature>
<dbReference type="SUPFAM" id="SSF55144">
    <property type="entry name" value="LigT-like"/>
    <property type="match status" value="1"/>
</dbReference>
<comment type="catalytic activity">
    <reaction evidence="2">
        <text>a 3'-end 2',3'-cyclophospho-ribonucleotide-RNA + H2O = a 3'-end 2'-phospho-ribonucleotide-RNA + H(+)</text>
        <dbReference type="Rhea" id="RHEA:11828"/>
        <dbReference type="Rhea" id="RHEA-COMP:10464"/>
        <dbReference type="Rhea" id="RHEA-COMP:17353"/>
        <dbReference type="ChEBI" id="CHEBI:15377"/>
        <dbReference type="ChEBI" id="CHEBI:15378"/>
        <dbReference type="ChEBI" id="CHEBI:83064"/>
        <dbReference type="ChEBI" id="CHEBI:173113"/>
        <dbReference type="EC" id="3.1.4.58"/>
    </reaction>
</comment>
<evidence type="ECO:0000256" key="1">
    <source>
        <dbReference type="ARBA" id="ARBA00022801"/>
    </source>
</evidence>
<dbReference type="Proteomes" id="UP001500359">
    <property type="component" value="Unassembled WGS sequence"/>
</dbReference>
<gene>
    <name evidence="3" type="primary">thpR</name>
    <name evidence="3" type="ORF">GCM10009114_07330</name>
</gene>
<evidence type="ECO:0000313" key="4">
    <source>
        <dbReference type="Proteomes" id="UP001500359"/>
    </source>
</evidence>
<protein>
    <recommendedName>
        <fullName evidence="2">RNA 2',3'-cyclic phosphodiesterase</fullName>
        <shortName evidence="2">RNA 2',3'-CPDase</shortName>
        <ecNumber evidence="2">3.1.4.58</ecNumber>
    </recommendedName>
</protein>
<comment type="function">
    <text evidence="2">Hydrolyzes RNA 2',3'-cyclic phosphodiester to an RNA 2'-phosphomonoester.</text>
</comment>
<evidence type="ECO:0000313" key="3">
    <source>
        <dbReference type="EMBL" id="GAA0853772.1"/>
    </source>
</evidence>
<dbReference type="PANTHER" id="PTHR35561:SF1">
    <property type="entry name" value="RNA 2',3'-CYCLIC PHOSPHODIESTERASE"/>
    <property type="match status" value="1"/>
</dbReference>
<dbReference type="EMBL" id="BAAAFD010000002">
    <property type="protein sequence ID" value="GAA0853772.1"/>
    <property type="molecule type" value="Genomic_DNA"/>
</dbReference>
<dbReference type="Gene3D" id="3.90.1140.10">
    <property type="entry name" value="Cyclic phosphodiesterase"/>
    <property type="match status" value="1"/>
</dbReference>
<feature type="active site" description="Proton acceptor" evidence="2">
    <location>
        <position position="120"/>
    </location>
</feature>
<dbReference type="EC" id="3.1.4.58" evidence="2"/>
<keyword evidence="1 2" id="KW-0378">Hydrolase</keyword>
<name>A0ABP3WRB2_9ALTE</name>
<feature type="short sequence motif" description="HXTX 1" evidence="2">
    <location>
        <begin position="38"/>
        <end position="41"/>
    </location>
</feature>
<evidence type="ECO:0000256" key="2">
    <source>
        <dbReference type="HAMAP-Rule" id="MF_01940"/>
    </source>
</evidence>
<keyword evidence="4" id="KW-1185">Reference proteome</keyword>
<reference evidence="4" key="1">
    <citation type="journal article" date="2019" name="Int. J. Syst. Evol. Microbiol.">
        <title>The Global Catalogue of Microorganisms (GCM) 10K type strain sequencing project: providing services to taxonomists for standard genome sequencing and annotation.</title>
        <authorList>
            <consortium name="The Broad Institute Genomics Platform"/>
            <consortium name="The Broad Institute Genome Sequencing Center for Infectious Disease"/>
            <person name="Wu L."/>
            <person name="Ma J."/>
        </authorList>
    </citation>
    <scope>NUCLEOTIDE SEQUENCE [LARGE SCALE GENOMIC DNA]</scope>
    <source>
        <strain evidence="4">JCM 15896</strain>
    </source>
</reference>
<dbReference type="HAMAP" id="MF_01940">
    <property type="entry name" value="RNA_CPDase"/>
    <property type="match status" value="1"/>
</dbReference>
<dbReference type="InterPro" id="IPR009097">
    <property type="entry name" value="Cyclic_Pdiesterase"/>
</dbReference>
<accession>A0ABP3WRB2</accession>
<comment type="caution">
    <text evidence="3">The sequence shown here is derived from an EMBL/GenBank/DDBJ whole genome shotgun (WGS) entry which is preliminary data.</text>
</comment>
<organism evidence="3 4">
    <name type="scientific">Aliiglaciecola litoralis</name>
    <dbReference type="NCBI Taxonomy" id="582857"/>
    <lineage>
        <taxon>Bacteria</taxon>
        <taxon>Pseudomonadati</taxon>
        <taxon>Pseudomonadota</taxon>
        <taxon>Gammaproteobacteria</taxon>
        <taxon>Alteromonadales</taxon>
        <taxon>Alteromonadaceae</taxon>
        <taxon>Aliiglaciecola</taxon>
    </lineage>
</organism>
<dbReference type="Pfam" id="PF13563">
    <property type="entry name" value="2_5_RNA_ligase2"/>
    <property type="match status" value="1"/>
</dbReference>
<sequence>MRYFLGFDLAVKSKLDIDAWRHKSLPSFEAAVPASNFHITAVFLGQITDRQLEMLSLGLDELTMQPQQFSLDMMGYWSKPKILWLGCTNVNDSVYQLYTSLIEVCKKSTIELPNRDYKPHVTLVRKVSANPPAALLAPNFVINVDKLHLFESVSGKQGVHYPIRQSWEMRKPIRPKGYS</sequence>
<proteinExistence type="inferred from homology"/>
<dbReference type="NCBIfam" id="TIGR02258">
    <property type="entry name" value="2_5_ligase"/>
    <property type="match status" value="1"/>
</dbReference>
<dbReference type="InterPro" id="IPR004175">
    <property type="entry name" value="RNA_CPDase"/>
</dbReference>
<dbReference type="RefSeq" id="WP_343856629.1">
    <property type="nucleotide sequence ID" value="NZ_BAAAFD010000002.1"/>
</dbReference>
<comment type="similarity">
    <text evidence="2">Belongs to the 2H phosphoesterase superfamily. ThpR family.</text>
</comment>